<evidence type="ECO:0000313" key="2">
    <source>
        <dbReference type="EMBL" id="ORX50856.1"/>
    </source>
</evidence>
<comment type="caution">
    <text evidence="2">The sequence shown here is derived from an EMBL/GenBank/DDBJ whole genome shotgun (WGS) entry which is preliminary data.</text>
</comment>
<reference evidence="2 3" key="1">
    <citation type="submission" date="2016-07" db="EMBL/GenBank/DDBJ databases">
        <title>Pervasive Adenine N6-methylation of Active Genes in Fungi.</title>
        <authorList>
            <consortium name="DOE Joint Genome Institute"/>
            <person name="Mondo S.J."/>
            <person name="Dannebaum R.O."/>
            <person name="Kuo R.C."/>
            <person name="Labutti K."/>
            <person name="Haridas S."/>
            <person name="Kuo A."/>
            <person name="Salamov A."/>
            <person name="Ahrendt S.R."/>
            <person name="Lipzen A."/>
            <person name="Sullivan W."/>
            <person name="Andreopoulos W.B."/>
            <person name="Clum A."/>
            <person name="Lindquist E."/>
            <person name="Daum C."/>
            <person name="Ramamoorthy G.K."/>
            <person name="Gryganskyi A."/>
            <person name="Culley D."/>
            <person name="Magnuson J.K."/>
            <person name="James T.Y."/>
            <person name="O'Malley M.A."/>
            <person name="Stajich J.E."/>
            <person name="Spatafora J.W."/>
            <person name="Visel A."/>
            <person name="Grigoriev I.V."/>
        </authorList>
    </citation>
    <scope>NUCLEOTIDE SEQUENCE [LARGE SCALE GENOMIC DNA]</scope>
    <source>
        <strain evidence="2 3">NRRL 3301</strain>
    </source>
</reference>
<proteinExistence type="predicted"/>
<name>A0A1X2GCT1_9FUNG</name>
<accession>A0A1X2GCT1</accession>
<dbReference type="STRING" id="101127.A0A1X2GCT1"/>
<feature type="region of interest" description="Disordered" evidence="1">
    <location>
        <begin position="67"/>
        <end position="122"/>
    </location>
</feature>
<dbReference type="Proteomes" id="UP000242146">
    <property type="component" value="Unassembled WGS sequence"/>
</dbReference>
<dbReference type="AlphaFoldDB" id="A0A1X2GCT1"/>
<gene>
    <name evidence="2" type="ORF">DM01DRAFT_1090790</name>
</gene>
<evidence type="ECO:0000256" key="1">
    <source>
        <dbReference type="SAM" id="MobiDB-lite"/>
    </source>
</evidence>
<dbReference type="EMBL" id="MCGT01000022">
    <property type="protein sequence ID" value="ORX50856.1"/>
    <property type="molecule type" value="Genomic_DNA"/>
</dbReference>
<dbReference type="OrthoDB" id="2420415at2759"/>
<sequence length="122" mass="13661">MPIALRPPTYNFSYVPVILQMFYHVSVFRNAVISHRPLPYAWGSLRNYWKGYGESVPSYTMHPIDPHLQQPLTMSSSTSTASTTTDATTTPQCPAIEEEPPLDLPPLASTRLESMAKHEIGK</sequence>
<organism evidence="2 3">
    <name type="scientific">Hesseltinella vesiculosa</name>
    <dbReference type="NCBI Taxonomy" id="101127"/>
    <lineage>
        <taxon>Eukaryota</taxon>
        <taxon>Fungi</taxon>
        <taxon>Fungi incertae sedis</taxon>
        <taxon>Mucoromycota</taxon>
        <taxon>Mucoromycotina</taxon>
        <taxon>Mucoromycetes</taxon>
        <taxon>Mucorales</taxon>
        <taxon>Cunninghamellaceae</taxon>
        <taxon>Hesseltinella</taxon>
    </lineage>
</organism>
<evidence type="ECO:0000313" key="3">
    <source>
        <dbReference type="Proteomes" id="UP000242146"/>
    </source>
</evidence>
<protein>
    <submittedName>
        <fullName evidence="2">Uncharacterized protein</fullName>
    </submittedName>
</protein>
<feature type="compositionally biased region" description="Low complexity" evidence="1">
    <location>
        <begin position="73"/>
        <end position="90"/>
    </location>
</feature>
<keyword evidence="3" id="KW-1185">Reference proteome</keyword>